<dbReference type="Gene3D" id="3.40.190.170">
    <property type="entry name" value="Bacterial extracellular solute-binding protein, family 7"/>
    <property type="match status" value="1"/>
</dbReference>
<keyword evidence="1" id="KW-0732">Signal</keyword>
<dbReference type="CDD" id="cd13602">
    <property type="entry name" value="PBP2_TRAP_BpDctp6_7"/>
    <property type="match status" value="1"/>
</dbReference>
<dbReference type="NCBIfam" id="NF037995">
    <property type="entry name" value="TRAP_S1"/>
    <property type="match status" value="1"/>
</dbReference>
<organism evidence="2 3">
    <name type="scientific">Achromobacter kerstersii</name>
    <dbReference type="NCBI Taxonomy" id="1353890"/>
    <lineage>
        <taxon>Bacteria</taxon>
        <taxon>Pseudomonadati</taxon>
        <taxon>Pseudomonadota</taxon>
        <taxon>Betaproteobacteria</taxon>
        <taxon>Burkholderiales</taxon>
        <taxon>Alcaligenaceae</taxon>
        <taxon>Achromobacter</taxon>
    </lineage>
</organism>
<dbReference type="InterPro" id="IPR018389">
    <property type="entry name" value="DctP_fam"/>
</dbReference>
<evidence type="ECO:0008006" key="4">
    <source>
        <dbReference type="Google" id="ProtNLM"/>
    </source>
</evidence>
<name>A0A6S7AHR4_9BURK</name>
<proteinExistence type="predicted"/>
<reference evidence="2 3" key="1">
    <citation type="submission" date="2020-04" db="EMBL/GenBank/DDBJ databases">
        <authorList>
            <person name="De Canck E."/>
        </authorList>
    </citation>
    <scope>NUCLEOTIDE SEQUENCE [LARGE SCALE GENOMIC DNA]</scope>
    <source>
        <strain evidence="2 3">LMG 3441</strain>
    </source>
</reference>
<evidence type="ECO:0000313" key="3">
    <source>
        <dbReference type="Proteomes" id="UP000494269"/>
    </source>
</evidence>
<dbReference type="Pfam" id="PF03480">
    <property type="entry name" value="DctP"/>
    <property type="match status" value="1"/>
</dbReference>
<dbReference type="InterPro" id="IPR038404">
    <property type="entry name" value="TRAP_DctP_sf"/>
</dbReference>
<dbReference type="AlphaFoldDB" id="A0A6S7AHR4"/>
<dbReference type="PANTHER" id="PTHR33376:SF4">
    <property type="entry name" value="SIALIC ACID-BINDING PERIPLASMIC PROTEIN SIAP"/>
    <property type="match status" value="1"/>
</dbReference>
<keyword evidence="3" id="KW-1185">Reference proteome</keyword>
<dbReference type="PANTHER" id="PTHR33376">
    <property type="match status" value="1"/>
</dbReference>
<gene>
    <name evidence="2" type="ORF">LMG3441_04620</name>
</gene>
<evidence type="ECO:0000256" key="1">
    <source>
        <dbReference type="ARBA" id="ARBA00022729"/>
    </source>
</evidence>
<sequence>MKRRTLAALLAAVPMVAVRRVAVRFAVRCAVGRSVGRSLGRSVRCSVRCSVRLSAAPLLAALTSAALTSAALAPAVSMAADADALPDVHFQVVGGGSHNYTYSAVEKPFWEKTLPAASGGHVTAELAGLNERGLKGPEILRLMRGNALDVGMGVFAFVSGDDAMLEGVDLPGMAPDIATARKMVQAYRPVLEARMRDRHGVHLLATVPYTAQVFFCREPVQQLEDLKGRKIRTRGRNMADFISALGGSPVTIPFAEVIPALQTGVVDCAVSGIGSGNSAKWYDVAKHLYNLPTDWSIGFYAMGEKRWQRLDPAVQRFLQEQARVLEDRLWQETGRENDFALACNTGQGECRIHTKADMQAASPSPAERERLHAIASQVAGEWGKRCGAECARAWSGSVGQALGVTLR</sequence>
<protein>
    <recommendedName>
        <fullName evidence="4">Solute-binding protein</fullName>
    </recommendedName>
</protein>
<dbReference type="GO" id="GO:0055085">
    <property type="term" value="P:transmembrane transport"/>
    <property type="evidence" value="ECO:0007669"/>
    <property type="project" value="InterPro"/>
</dbReference>
<evidence type="ECO:0000313" key="2">
    <source>
        <dbReference type="EMBL" id="CAB3730469.1"/>
    </source>
</evidence>
<accession>A0A6S7AHR4</accession>
<dbReference type="Proteomes" id="UP000494269">
    <property type="component" value="Unassembled WGS sequence"/>
</dbReference>
<dbReference type="EMBL" id="CADIJQ010000009">
    <property type="protein sequence ID" value="CAB3730469.1"/>
    <property type="molecule type" value="Genomic_DNA"/>
</dbReference>